<dbReference type="Proteomes" id="UP000268658">
    <property type="component" value="Chromosome"/>
</dbReference>
<evidence type="ECO:0000313" key="6">
    <source>
        <dbReference type="Proteomes" id="UP000268658"/>
    </source>
</evidence>
<sequence>MNPTQPNLPSGPPASRLVAIWVPDWPVVALTLEVRRQRRHLRAHHSSLHLPDPATEPVAVVGARGVLAASAPARSAGIATGMRLRTARSLCPALTVLPPQEDREARTFETVMEALTSLLADPIVARPGLALSGARGPATWAGGEEPLASALVEAVTQEADVECQVGIADSLSGAVLAARQGIIVEPGQTPDFLAPWPLEALLACLPLRRLRREARPLLETFTRLGLRTLADLACLPRKDVTARFGPLGERLHHLAAGTYHEASAMTRPAQDITVTSDLDPPVERTDTAAFAARHLAETLAARLLSEGLAVGRLAIEAHCEDGTELVRTWMLETTPTTTELTDRVRWQLEGWLSGRSGRPPASGLTHLGLTALELSPATAAQAGLWQAPGQQAEARARRAAERVESLIGAGTVQVPRVVPGRDPRSRARLVPWGEGERVGESASGGSAPWAGALPEPSPSIVLPRPVPVRLTDARGRELGVDIHGQLDGVPGFLSVSDSIGDVGDGVGGDAADGGGPEPVLLWAGPWPVDEGWWTPRGPSRRAYLQVVTAVGPPRLLVCSGGWWLDAVYS</sequence>
<dbReference type="Pfam" id="PF00817">
    <property type="entry name" value="IMS"/>
    <property type="match status" value="1"/>
</dbReference>
<dbReference type="InterPro" id="IPR017961">
    <property type="entry name" value="DNA_pol_Y-fam_little_finger"/>
</dbReference>
<proteinExistence type="inferred from homology"/>
<dbReference type="PROSITE" id="PS50173">
    <property type="entry name" value="UMUC"/>
    <property type="match status" value="1"/>
</dbReference>
<dbReference type="InterPro" id="IPR001126">
    <property type="entry name" value="UmuC"/>
</dbReference>
<dbReference type="InterPro" id="IPR043502">
    <property type="entry name" value="DNA/RNA_pol_sf"/>
</dbReference>
<organism evidence="5 6">
    <name type="scientific">Actinomyces viscosus</name>
    <dbReference type="NCBI Taxonomy" id="1656"/>
    <lineage>
        <taxon>Bacteria</taxon>
        <taxon>Bacillati</taxon>
        <taxon>Actinomycetota</taxon>
        <taxon>Actinomycetes</taxon>
        <taxon>Actinomycetales</taxon>
        <taxon>Actinomycetaceae</taxon>
        <taxon>Actinomyces</taxon>
    </lineage>
</organism>
<evidence type="ECO:0000256" key="3">
    <source>
        <dbReference type="ARBA" id="ARBA00025589"/>
    </source>
</evidence>
<dbReference type="InterPro" id="IPR043128">
    <property type="entry name" value="Rev_trsase/Diguanyl_cyclase"/>
</dbReference>
<dbReference type="KEGG" id="avc:NCTC10951_00608"/>
<name>A0A448PIH6_ACTVI</name>
<evidence type="ECO:0000256" key="4">
    <source>
        <dbReference type="SAM" id="MobiDB-lite"/>
    </source>
</evidence>
<accession>A0A448PIH6</accession>
<dbReference type="InterPro" id="IPR050356">
    <property type="entry name" value="SulA_CellDiv_inhibitor"/>
</dbReference>
<dbReference type="Pfam" id="PF11799">
    <property type="entry name" value="IMS_C"/>
    <property type="match status" value="1"/>
</dbReference>
<dbReference type="RefSeq" id="WP_126413346.1">
    <property type="nucleotide sequence ID" value="NZ_JASPER010000098.1"/>
</dbReference>
<gene>
    <name evidence="5" type="ORF">NCTC10951_00608</name>
</gene>
<dbReference type="CDD" id="cd03468">
    <property type="entry name" value="PolY_like"/>
    <property type="match status" value="1"/>
</dbReference>
<dbReference type="PANTHER" id="PTHR35369:SF2">
    <property type="entry name" value="BLR3025 PROTEIN"/>
    <property type="match status" value="1"/>
</dbReference>
<comment type="function">
    <text evidence="3">Poorly processive, error-prone DNA polymerase involved in untargeted mutagenesis. Copies undamaged DNA at stalled replication forks, which arise in vivo from mismatched or misaligned primer ends. These misaligned primers can be extended by PolIV. Exhibits no 3'-5' exonuclease (proofreading) activity. May be involved in translesional synthesis, in conjunction with the beta clamp from PolIII.</text>
</comment>
<comment type="similarity">
    <text evidence="1">Belongs to the DNA polymerase type-Y family.</text>
</comment>
<dbReference type="OrthoDB" id="5244088at2"/>
<keyword evidence="2" id="KW-0227">DNA damage</keyword>
<dbReference type="EMBL" id="LR134477">
    <property type="protein sequence ID" value="VEI14737.1"/>
    <property type="molecule type" value="Genomic_DNA"/>
</dbReference>
<evidence type="ECO:0000313" key="5">
    <source>
        <dbReference type="EMBL" id="VEI14737.1"/>
    </source>
</evidence>
<evidence type="ECO:0000256" key="1">
    <source>
        <dbReference type="ARBA" id="ARBA00010945"/>
    </source>
</evidence>
<dbReference type="Gene3D" id="3.40.1170.60">
    <property type="match status" value="1"/>
</dbReference>
<dbReference type="GO" id="GO:0006281">
    <property type="term" value="P:DNA repair"/>
    <property type="evidence" value="ECO:0007669"/>
    <property type="project" value="InterPro"/>
</dbReference>
<dbReference type="GO" id="GO:0003684">
    <property type="term" value="F:damaged DNA binding"/>
    <property type="evidence" value="ECO:0007669"/>
    <property type="project" value="InterPro"/>
</dbReference>
<dbReference type="AlphaFoldDB" id="A0A448PIH6"/>
<feature type="compositionally biased region" description="Low complexity" evidence="4">
    <location>
        <begin position="440"/>
        <end position="452"/>
    </location>
</feature>
<dbReference type="PANTHER" id="PTHR35369">
    <property type="entry name" value="BLR3025 PROTEIN-RELATED"/>
    <property type="match status" value="1"/>
</dbReference>
<evidence type="ECO:0000256" key="2">
    <source>
        <dbReference type="ARBA" id="ARBA00022763"/>
    </source>
</evidence>
<reference evidence="5 6" key="1">
    <citation type="submission" date="2018-12" db="EMBL/GenBank/DDBJ databases">
        <authorList>
            <consortium name="Pathogen Informatics"/>
        </authorList>
    </citation>
    <scope>NUCLEOTIDE SEQUENCE [LARGE SCALE GENOMIC DNA]</scope>
    <source>
        <strain evidence="5 6">NCTC10951</strain>
    </source>
</reference>
<protein>
    <submittedName>
        <fullName evidence="5">DNA polymerase IV</fullName>
    </submittedName>
</protein>
<feature type="region of interest" description="Disordered" evidence="4">
    <location>
        <begin position="433"/>
        <end position="456"/>
    </location>
</feature>
<dbReference type="Gene3D" id="3.30.70.270">
    <property type="match status" value="1"/>
</dbReference>
<dbReference type="SUPFAM" id="SSF56672">
    <property type="entry name" value="DNA/RNA polymerases"/>
    <property type="match status" value="1"/>
</dbReference>